<dbReference type="PANTHER" id="PTHR11707">
    <property type="entry name" value="L-ASPARAGINASE"/>
    <property type="match status" value="1"/>
</dbReference>
<sequence>MIHILTTGGTFDKEYNYISGELLFIDTHLPEMLKRARCGLDVRIEKLMMIDSLDMTNEQREFIAEQCKRTTSHKIIITHGTDTMVDTAKYLAGQELLESKTIVLTGAMIPYSLGASSDGFFNIGAALAFVQVLPAGVYIAMNGRYYNWDNVQKNYNTGFFENVRSKI</sequence>
<dbReference type="AlphaFoldDB" id="A0A953HS18"/>
<dbReference type="PIRSF" id="PIRSF500176">
    <property type="entry name" value="L_ASNase"/>
    <property type="match status" value="1"/>
</dbReference>
<keyword evidence="5" id="KW-1185">Reference proteome</keyword>
<dbReference type="RefSeq" id="WP_222578840.1">
    <property type="nucleotide sequence ID" value="NZ_JAHVHU010000004.1"/>
</dbReference>
<dbReference type="EMBL" id="JAHVHU010000004">
    <property type="protein sequence ID" value="MBY5957320.1"/>
    <property type="molecule type" value="Genomic_DNA"/>
</dbReference>
<dbReference type="Gene3D" id="3.40.50.1170">
    <property type="entry name" value="L-asparaginase, N-terminal domain"/>
    <property type="match status" value="1"/>
</dbReference>
<organism evidence="4 5">
    <name type="scientific">Membranihabitans marinus</name>
    <dbReference type="NCBI Taxonomy" id="1227546"/>
    <lineage>
        <taxon>Bacteria</taxon>
        <taxon>Pseudomonadati</taxon>
        <taxon>Bacteroidota</taxon>
        <taxon>Saprospiria</taxon>
        <taxon>Saprospirales</taxon>
        <taxon>Saprospiraceae</taxon>
        <taxon>Membranihabitans</taxon>
    </lineage>
</organism>
<dbReference type="InterPro" id="IPR006034">
    <property type="entry name" value="Asparaginase/glutaminase-like"/>
</dbReference>
<gene>
    <name evidence="4" type="ORF">KUV50_04170</name>
</gene>
<evidence type="ECO:0000313" key="5">
    <source>
        <dbReference type="Proteomes" id="UP000753961"/>
    </source>
</evidence>
<comment type="caution">
    <text evidence="4">The sequence shown here is derived from an EMBL/GenBank/DDBJ whole genome shotgun (WGS) entry which is preliminary data.</text>
</comment>
<dbReference type="PRINTS" id="PR00139">
    <property type="entry name" value="ASNGLNASE"/>
</dbReference>
<name>A0A953HS18_9BACT</name>
<protein>
    <submittedName>
        <fullName evidence="4">Asparaginase</fullName>
    </submittedName>
</protein>
<feature type="binding site" evidence="2">
    <location>
        <begin position="81"/>
        <end position="82"/>
    </location>
    <ligand>
        <name>substrate</name>
    </ligand>
</feature>
<proteinExistence type="predicted"/>
<dbReference type="InterPro" id="IPR036152">
    <property type="entry name" value="Asp/glu_Ase-like_sf"/>
</dbReference>
<feature type="binding site" evidence="2">
    <location>
        <position position="52"/>
    </location>
    <ligand>
        <name>substrate</name>
    </ligand>
</feature>
<dbReference type="Proteomes" id="UP000753961">
    <property type="component" value="Unassembled WGS sequence"/>
</dbReference>
<evidence type="ECO:0000256" key="1">
    <source>
        <dbReference type="PIRSR" id="PIRSR001220-1"/>
    </source>
</evidence>
<evidence type="ECO:0000313" key="4">
    <source>
        <dbReference type="EMBL" id="MBY5957320.1"/>
    </source>
</evidence>
<dbReference type="SUPFAM" id="SSF53774">
    <property type="entry name" value="Glutaminase/Asparaginase"/>
    <property type="match status" value="1"/>
</dbReference>
<evidence type="ECO:0000259" key="3">
    <source>
        <dbReference type="Pfam" id="PF00710"/>
    </source>
</evidence>
<accession>A0A953HS18</accession>
<dbReference type="PROSITE" id="PS51732">
    <property type="entry name" value="ASN_GLN_ASE_3"/>
    <property type="match status" value="1"/>
</dbReference>
<feature type="domain" description="L-asparaginase N-terminal" evidence="3">
    <location>
        <begin position="2"/>
        <end position="157"/>
    </location>
</feature>
<dbReference type="InterPro" id="IPR027474">
    <property type="entry name" value="L-asparaginase_N"/>
</dbReference>
<dbReference type="PIRSF" id="PIRSF001220">
    <property type="entry name" value="L-ASNase_gatD"/>
    <property type="match status" value="1"/>
</dbReference>
<dbReference type="GO" id="GO:0004067">
    <property type="term" value="F:asparaginase activity"/>
    <property type="evidence" value="ECO:0007669"/>
    <property type="project" value="UniProtKB-UniRule"/>
</dbReference>
<dbReference type="Pfam" id="PF00710">
    <property type="entry name" value="Asparaginase"/>
    <property type="match status" value="1"/>
</dbReference>
<feature type="active site" description="O-isoaspartyl threonine intermediate" evidence="1">
    <location>
        <position position="10"/>
    </location>
</feature>
<dbReference type="InterPro" id="IPR037152">
    <property type="entry name" value="L-asparaginase_N_sf"/>
</dbReference>
<reference evidence="4" key="1">
    <citation type="submission" date="2021-06" db="EMBL/GenBank/DDBJ databases">
        <title>44 bacteria genomes isolated from Dapeng, Shenzhen.</title>
        <authorList>
            <person name="Zheng W."/>
            <person name="Yu S."/>
            <person name="Huang Y."/>
        </authorList>
    </citation>
    <scope>NUCLEOTIDE SEQUENCE</scope>
    <source>
        <strain evidence="4">DP5N28-2</strain>
    </source>
</reference>
<evidence type="ECO:0000256" key="2">
    <source>
        <dbReference type="PIRSR" id="PIRSR001220-2"/>
    </source>
</evidence>
<dbReference type="PANTHER" id="PTHR11707:SF28">
    <property type="entry name" value="60 KDA LYSOPHOSPHOLIPASE"/>
    <property type="match status" value="1"/>
</dbReference>